<dbReference type="Gene3D" id="2.60.40.10">
    <property type="entry name" value="Immunoglobulins"/>
    <property type="match status" value="1"/>
</dbReference>
<comment type="caution">
    <text evidence="3">The sequence shown here is derived from an EMBL/GenBank/DDBJ whole genome shotgun (WGS) entry which is preliminary data.</text>
</comment>
<dbReference type="OrthoDB" id="4843507at2"/>
<protein>
    <recommendedName>
        <fullName evidence="2">Bacterial spore germination immunoglobulin-like domain-containing protein</fullName>
    </recommendedName>
</protein>
<feature type="transmembrane region" description="Helical" evidence="1">
    <location>
        <begin position="43"/>
        <end position="66"/>
    </location>
</feature>
<gene>
    <name evidence="3" type="ORF">EFK50_08250</name>
</gene>
<organism evidence="3 4">
    <name type="scientific">Nocardioides marmoriginsengisoli</name>
    <dbReference type="NCBI Taxonomy" id="661483"/>
    <lineage>
        <taxon>Bacteria</taxon>
        <taxon>Bacillati</taxon>
        <taxon>Actinomycetota</taxon>
        <taxon>Actinomycetes</taxon>
        <taxon>Propionibacteriales</taxon>
        <taxon>Nocardioidaceae</taxon>
        <taxon>Nocardioides</taxon>
    </lineage>
</organism>
<evidence type="ECO:0000256" key="1">
    <source>
        <dbReference type="SAM" id="Phobius"/>
    </source>
</evidence>
<dbReference type="InterPro" id="IPR018911">
    <property type="entry name" value="Gmad2_Ig-like_dom"/>
</dbReference>
<keyword evidence="1" id="KW-1133">Transmembrane helix</keyword>
<accession>A0A3N0CJU6</accession>
<name>A0A3N0CJU6_9ACTN</name>
<sequence>MTDPTNDDLRQLFHETAAGIRPEGSYEEIRSRTRKVDPMARRWFLPAMAAAAVMALVVGGAFYLALDEGSKSGPAVTPDPVSTEILYAGVTAGAKAGGPENHSLFVEKHEVPALEAGKADPVAAANLAISGTPDDADYASLWPAGVSVTSAEASGTGEDRAIVVRLSGPFQERPASMSDRDQMLAINALVRTVAVAAGEPDTGVRFENAVGNGETVLGEDTLGITYFGQGDDDLATRAPVQITNLTDGQTVPPGTLTVKGVAAAFEANVGWALYVGGDAVVQSGFATAAECCVLAPYSFELKDLEPGTYTLLVHDTDESGEGLAVNQDSKEIVVQ</sequence>
<evidence type="ECO:0000313" key="3">
    <source>
        <dbReference type="EMBL" id="RNL63715.1"/>
    </source>
</evidence>
<reference evidence="3 4" key="1">
    <citation type="submission" date="2018-11" db="EMBL/GenBank/DDBJ databases">
        <authorList>
            <person name="Li F."/>
        </authorList>
    </citation>
    <scope>NUCLEOTIDE SEQUENCE [LARGE SCALE GENOMIC DNA]</scope>
    <source>
        <strain evidence="3 4">Gsoil 097</strain>
    </source>
</reference>
<feature type="domain" description="Bacterial spore germination immunoglobulin-like" evidence="2">
    <location>
        <begin position="240"/>
        <end position="320"/>
    </location>
</feature>
<dbReference type="RefSeq" id="WP_123227102.1">
    <property type="nucleotide sequence ID" value="NZ_RJSE01000006.1"/>
</dbReference>
<dbReference type="Pfam" id="PF10648">
    <property type="entry name" value="Gmad2"/>
    <property type="match status" value="1"/>
</dbReference>
<dbReference type="InterPro" id="IPR013783">
    <property type="entry name" value="Ig-like_fold"/>
</dbReference>
<dbReference type="AlphaFoldDB" id="A0A3N0CJU6"/>
<keyword evidence="4" id="KW-1185">Reference proteome</keyword>
<keyword evidence="1" id="KW-0812">Transmembrane</keyword>
<evidence type="ECO:0000259" key="2">
    <source>
        <dbReference type="Pfam" id="PF10648"/>
    </source>
</evidence>
<evidence type="ECO:0000313" key="4">
    <source>
        <dbReference type="Proteomes" id="UP000267128"/>
    </source>
</evidence>
<dbReference type="GO" id="GO:0005975">
    <property type="term" value="P:carbohydrate metabolic process"/>
    <property type="evidence" value="ECO:0007669"/>
    <property type="project" value="UniProtKB-ARBA"/>
</dbReference>
<keyword evidence="1" id="KW-0472">Membrane</keyword>
<dbReference type="Proteomes" id="UP000267128">
    <property type="component" value="Unassembled WGS sequence"/>
</dbReference>
<proteinExistence type="predicted"/>
<dbReference type="EMBL" id="RJSE01000006">
    <property type="protein sequence ID" value="RNL63715.1"/>
    <property type="molecule type" value="Genomic_DNA"/>
</dbReference>